<evidence type="ECO:0000313" key="3">
    <source>
        <dbReference type="Proteomes" id="UP001235874"/>
    </source>
</evidence>
<feature type="region of interest" description="Disordered" evidence="1">
    <location>
        <begin position="128"/>
        <end position="239"/>
    </location>
</feature>
<dbReference type="Proteomes" id="UP001235874">
    <property type="component" value="Chromosome"/>
</dbReference>
<sequence length="266" mass="27824">MSESAQQRKPDRNVDEPDVLLDIPKVSVDTLRLAVDGLDADLSLRARLANLLHIDAGVRVHLRGVELDVDGVQAEAQLRVRLEQLVALLSKALDTIDNNPQVIEAIGRSAVVAIDDLSRGAEQMTVRVTEGSASAQHSGVRDELRRRSATPGTIARPARPGSDRPGTPDQGRAEATEPAGSRPGERPPTGRGPADRAPEDQGSNGQGGNGQGGNGQGGGPGGAQAAAQSATQFAEQAGETLLQAGRSVWEAIQGGLAQHRPPDRRD</sequence>
<dbReference type="EMBL" id="CP130472">
    <property type="protein sequence ID" value="WLS46803.1"/>
    <property type="molecule type" value="Genomic_DNA"/>
</dbReference>
<accession>A0AAJ6HXG0</accession>
<feature type="compositionally biased region" description="Gly residues" evidence="1">
    <location>
        <begin position="204"/>
        <end position="222"/>
    </location>
</feature>
<dbReference type="KEGG" id="mprn:Q3V37_05950"/>
<reference evidence="2 3" key="1">
    <citation type="submission" date="2023-07" db="EMBL/GenBank/DDBJ databases">
        <title>Micromonospora profundi TRM 95458 converts glycerol to a new osmotic compound.</title>
        <authorList>
            <person name="Lu D."/>
        </authorList>
    </citation>
    <scope>NUCLEOTIDE SEQUENCE [LARGE SCALE GENOMIC DNA]</scope>
    <source>
        <strain evidence="2 3">TRM95458</strain>
    </source>
</reference>
<evidence type="ECO:0000313" key="2">
    <source>
        <dbReference type="EMBL" id="WLS46803.1"/>
    </source>
</evidence>
<keyword evidence="3" id="KW-1185">Reference proteome</keyword>
<organism evidence="2 3">
    <name type="scientific">Micromonospora profundi</name>
    <dbReference type="NCBI Taxonomy" id="1420889"/>
    <lineage>
        <taxon>Bacteria</taxon>
        <taxon>Bacillati</taxon>
        <taxon>Actinomycetota</taxon>
        <taxon>Actinomycetes</taxon>
        <taxon>Micromonosporales</taxon>
        <taxon>Micromonosporaceae</taxon>
        <taxon>Micromonospora</taxon>
    </lineage>
</organism>
<proteinExistence type="predicted"/>
<gene>
    <name evidence="2" type="ORF">Q3V37_05950</name>
</gene>
<protein>
    <submittedName>
        <fullName evidence="2">Uncharacterized protein</fullName>
    </submittedName>
</protein>
<name>A0AAJ6HXG0_9ACTN</name>
<dbReference type="RefSeq" id="WP_306273060.1">
    <property type="nucleotide sequence ID" value="NZ_CP130472.1"/>
</dbReference>
<dbReference type="AlphaFoldDB" id="A0AAJ6HXG0"/>
<evidence type="ECO:0000256" key="1">
    <source>
        <dbReference type="SAM" id="MobiDB-lite"/>
    </source>
</evidence>